<dbReference type="Proteomes" id="UP000277671">
    <property type="component" value="Unassembled WGS sequence"/>
</dbReference>
<accession>A0A495JVF2</accession>
<name>A0A495JVF2_9ACTN</name>
<reference evidence="1 2" key="1">
    <citation type="submission" date="2018-10" db="EMBL/GenBank/DDBJ databases">
        <title>Sequencing the genomes of 1000 actinobacteria strains.</title>
        <authorList>
            <person name="Klenk H.-P."/>
        </authorList>
    </citation>
    <scope>NUCLEOTIDE SEQUENCE [LARGE SCALE GENOMIC DNA]</scope>
    <source>
        <strain evidence="1 2">DSM 45175</strain>
    </source>
</reference>
<dbReference type="EMBL" id="RBKT01000001">
    <property type="protein sequence ID" value="RKR92811.1"/>
    <property type="molecule type" value="Genomic_DNA"/>
</dbReference>
<protein>
    <submittedName>
        <fullName evidence="1">Uncharacterized protein</fullName>
    </submittedName>
</protein>
<dbReference type="AlphaFoldDB" id="A0A495JVF2"/>
<evidence type="ECO:0000313" key="1">
    <source>
        <dbReference type="EMBL" id="RKR92811.1"/>
    </source>
</evidence>
<organism evidence="1 2">
    <name type="scientific">Micromonospora pisi</name>
    <dbReference type="NCBI Taxonomy" id="589240"/>
    <lineage>
        <taxon>Bacteria</taxon>
        <taxon>Bacillati</taxon>
        <taxon>Actinomycetota</taxon>
        <taxon>Actinomycetes</taxon>
        <taxon>Micromonosporales</taxon>
        <taxon>Micromonosporaceae</taxon>
        <taxon>Micromonospora</taxon>
    </lineage>
</organism>
<keyword evidence="2" id="KW-1185">Reference proteome</keyword>
<gene>
    <name evidence="1" type="ORF">BDK92_7293</name>
</gene>
<proteinExistence type="predicted"/>
<dbReference type="RefSeq" id="WP_170208816.1">
    <property type="nucleotide sequence ID" value="NZ_RBKT01000001.1"/>
</dbReference>
<comment type="caution">
    <text evidence="1">The sequence shown here is derived from an EMBL/GenBank/DDBJ whole genome shotgun (WGS) entry which is preliminary data.</text>
</comment>
<evidence type="ECO:0000313" key="2">
    <source>
        <dbReference type="Proteomes" id="UP000277671"/>
    </source>
</evidence>
<sequence length="51" mass="5824">MTRFELLWLGGAIWVGLGLAHNHLWLKLLGLAAWGAAAWLQDRNRRTNPEE</sequence>